<protein>
    <recommendedName>
        <fullName evidence="2">Single-stranded-DNA-specific exonuclease RecJ</fullName>
    </recommendedName>
</protein>
<dbReference type="GO" id="GO:0006310">
    <property type="term" value="P:DNA recombination"/>
    <property type="evidence" value="ECO:0007669"/>
    <property type="project" value="InterPro"/>
</dbReference>
<dbReference type="NCBIfam" id="TIGR00644">
    <property type="entry name" value="recJ"/>
    <property type="match status" value="1"/>
</dbReference>
<dbReference type="RefSeq" id="WP_131821541.1">
    <property type="nucleotide sequence ID" value="NZ_FQZM01000057.1"/>
</dbReference>
<feature type="domain" description="DDH" evidence="7">
    <location>
        <begin position="84"/>
        <end position="235"/>
    </location>
</feature>
<reference evidence="11" key="1">
    <citation type="submission" date="2016-11" db="EMBL/GenBank/DDBJ databases">
        <authorList>
            <person name="Varghese N."/>
            <person name="Submissions S."/>
        </authorList>
    </citation>
    <scope>NUCLEOTIDE SEQUENCE [LARGE SCALE GENOMIC DNA]</scope>
    <source>
        <strain evidence="11">DSM 16057</strain>
    </source>
</reference>
<comment type="similarity">
    <text evidence="1">Belongs to the RecJ family.</text>
</comment>
<dbReference type="Pfam" id="PF17768">
    <property type="entry name" value="RecJ_OB"/>
    <property type="match status" value="1"/>
</dbReference>
<dbReference type="InterPro" id="IPR038763">
    <property type="entry name" value="DHH_sf"/>
</dbReference>
<keyword evidence="4" id="KW-0378">Hydrolase</keyword>
<dbReference type="PANTHER" id="PTHR30255">
    <property type="entry name" value="SINGLE-STRANDED-DNA-SPECIFIC EXONUCLEASE RECJ"/>
    <property type="match status" value="1"/>
</dbReference>
<dbReference type="GO" id="GO:0003676">
    <property type="term" value="F:nucleic acid binding"/>
    <property type="evidence" value="ECO:0007669"/>
    <property type="project" value="InterPro"/>
</dbReference>
<dbReference type="InterPro" id="IPR041122">
    <property type="entry name" value="RecJ_OB"/>
</dbReference>
<evidence type="ECO:0000259" key="9">
    <source>
        <dbReference type="Pfam" id="PF17768"/>
    </source>
</evidence>
<dbReference type="Gene3D" id="3.90.1640.30">
    <property type="match status" value="1"/>
</dbReference>
<dbReference type="InterPro" id="IPR004610">
    <property type="entry name" value="RecJ"/>
</dbReference>
<evidence type="ECO:0000256" key="2">
    <source>
        <dbReference type="ARBA" id="ARBA00019841"/>
    </source>
</evidence>
<dbReference type="EMBL" id="FQZM01000057">
    <property type="protein sequence ID" value="SHJ75942.1"/>
    <property type="molecule type" value="Genomic_DNA"/>
</dbReference>
<evidence type="ECO:0000256" key="3">
    <source>
        <dbReference type="ARBA" id="ARBA00022722"/>
    </source>
</evidence>
<keyword evidence="5 10" id="KW-0269">Exonuclease</keyword>
<dbReference type="PANTHER" id="PTHR30255:SF2">
    <property type="entry name" value="SINGLE-STRANDED-DNA-SPECIFIC EXONUCLEASE RECJ"/>
    <property type="match status" value="1"/>
</dbReference>
<dbReference type="Pfam" id="PF01368">
    <property type="entry name" value="DHH"/>
    <property type="match status" value="1"/>
</dbReference>
<feature type="domain" description="DHHA1" evidence="8">
    <location>
        <begin position="355"/>
        <end position="447"/>
    </location>
</feature>
<keyword evidence="11" id="KW-1185">Reference proteome</keyword>
<evidence type="ECO:0000313" key="11">
    <source>
        <dbReference type="Proteomes" id="UP000184529"/>
    </source>
</evidence>
<evidence type="ECO:0000256" key="6">
    <source>
        <dbReference type="SAM" id="MobiDB-lite"/>
    </source>
</evidence>
<dbReference type="AlphaFoldDB" id="A0A1M6LXP3"/>
<feature type="region of interest" description="Disordered" evidence="6">
    <location>
        <begin position="571"/>
        <end position="590"/>
    </location>
</feature>
<evidence type="ECO:0000313" key="10">
    <source>
        <dbReference type="EMBL" id="SHJ75942.1"/>
    </source>
</evidence>
<evidence type="ECO:0000256" key="4">
    <source>
        <dbReference type="ARBA" id="ARBA00022801"/>
    </source>
</evidence>
<keyword evidence="3" id="KW-0540">Nuclease</keyword>
<gene>
    <name evidence="10" type="ORF">SAMN02745219_03269</name>
</gene>
<proteinExistence type="inferred from homology"/>
<evidence type="ECO:0000256" key="1">
    <source>
        <dbReference type="ARBA" id="ARBA00005915"/>
    </source>
</evidence>
<dbReference type="GO" id="GO:0008409">
    <property type="term" value="F:5'-3' exonuclease activity"/>
    <property type="evidence" value="ECO:0007669"/>
    <property type="project" value="InterPro"/>
</dbReference>
<dbReference type="Gene3D" id="3.10.310.30">
    <property type="match status" value="1"/>
</dbReference>
<accession>A0A1M6LXP3</accession>
<evidence type="ECO:0000259" key="7">
    <source>
        <dbReference type="Pfam" id="PF01368"/>
    </source>
</evidence>
<evidence type="ECO:0000259" key="8">
    <source>
        <dbReference type="Pfam" id="PF02272"/>
    </source>
</evidence>
<dbReference type="InterPro" id="IPR027417">
    <property type="entry name" value="P-loop_NTPase"/>
</dbReference>
<sequence>MQKMVKEKVWRVKEANPVLQQILSRKLGISPLLARLLVNRGVLTIEDARLFLKGNLNQAGDPYLLPDMHRAVEIILAAIKDRKNILVYGDYDADGVTATALMVKVLERLGARVDYYIPHRLTQGYGLHEGALHRARQAGVDLLVTVDCGISAKKEVEAAKRARGPEIIITDHHQVPEEIPPALAVINPQRRDSPYPFKELAGVGVALKLAQALLQAAGEGETAWHDYLDLACVGTVADIVPLTGENRLLVKHGLPRLAATANPGLQALMQVSGVKAEKMGAREVGFALAPRLNAAGRMGDSRMAVELLLCRDPVRAGELAAQLDRENRERQQVESRVLAEALGMLDALGRNRDLVVVLASPGWHPGVIGIVASRLVEILYRPVLLVSLDGDQGKGSGRSIPGFHLYQALSSCRDHLLAFGGHEGAAGFTITAGRVDALREALNDYAAAVMSPDLLRPGLEIDALVSLEDIPCEVVAELESLRPHGHGNPEPLLACCGVAVINCREVGREGRHLKLLVRENGTVRDSIGFDLVGYLENLAPGEAVDLAFVPSLDQWNGHVRVQLEIKDLRRSRERKEVSTRQEPGTDPERGMDDFLAALHTEAEKSPVQSPYFFFPEFVQRKLAEYEQKGSGSLAAALQIPGGLNHHAATSLECSAFPRVACTTERVPDTLQPTAELPFQIMDLRGQSSRPSWLAGLADARQRLLVVVGSAHRTVELALYLSRVCSGSGRQVAFCHPWLNRQQQEALRKLFARGELNVLLTTPSLAPALAGAGTGHLVIYNLPYHREEWDLLLAAALAGEVRSLWLPFGAEDMQEARFYLAALAPDRDPLARLYTLLHRATGGNGARPHGREAGPVETDGDGFSRRLAGLLRRGGCPWVQDFTVALGLKVFSELGLVEWSPPGSGWPVSLRPACGQKLSLEASPTYRRLHQLKKEALAWQKHALEAPVREIVAGFLTERRL</sequence>
<dbReference type="OrthoDB" id="9809852at2"/>
<dbReference type="InterPro" id="IPR001667">
    <property type="entry name" value="DDH_dom"/>
</dbReference>
<feature type="domain" description="RecJ OB" evidence="9">
    <location>
        <begin position="461"/>
        <end position="567"/>
    </location>
</feature>
<dbReference type="SUPFAM" id="SSF64182">
    <property type="entry name" value="DHH phosphoesterases"/>
    <property type="match status" value="1"/>
</dbReference>
<dbReference type="Proteomes" id="UP000184529">
    <property type="component" value="Unassembled WGS sequence"/>
</dbReference>
<dbReference type="SUPFAM" id="SSF52540">
    <property type="entry name" value="P-loop containing nucleoside triphosphate hydrolases"/>
    <property type="match status" value="1"/>
</dbReference>
<evidence type="ECO:0000256" key="5">
    <source>
        <dbReference type="ARBA" id="ARBA00022839"/>
    </source>
</evidence>
<dbReference type="STRING" id="1121432.SAMN02745219_03269"/>
<dbReference type="InterPro" id="IPR051673">
    <property type="entry name" value="SSDNA_exonuclease_RecJ"/>
</dbReference>
<organism evidence="10 11">
    <name type="scientific">Desulfofundulus thermosubterraneus DSM 16057</name>
    <dbReference type="NCBI Taxonomy" id="1121432"/>
    <lineage>
        <taxon>Bacteria</taxon>
        <taxon>Bacillati</taxon>
        <taxon>Bacillota</taxon>
        <taxon>Clostridia</taxon>
        <taxon>Eubacteriales</taxon>
        <taxon>Peptococcaceae</taxon>
        <taxon>Desulfofundulus</taxon>
    </lineage>
</organism>
<dbReference type="GO" id="GO:0006281">
    <property type="term" value="P:DNA repair"/>
    <property type="evidence" value="ECO:0007669"/>
    <property type="project" value="InterPro"/>
</dbReference>
<dbReference type="InterPro" id="IPR003156">
    <property type="entry name" value="DHHA1_dom"/>
</dbReference>
<dbReference type="Pfam" id="PF02272">
    <property type="entry name" value="DHHA1"/>
    <property type="match status" value="1"/>
</dbReference>
<name>A0A1M6LXP3_9FIRM</name>